<dbReference type="SMART" id="SM00321">
    <property type="entry name" value="WSC"/>
    <property type="match status" value="2"/>
</dbReference>
<feature type="domain" description="WSC" evidence="3">
    <location>
        <begin position="42"/>
        <end position="135"/>
    </location>
</feature>
<evidence type="ECO:0000256" key="2">
    <source>
        <dbReference type="SAM" id="SignalP"/>
    </source>
</evidence>
<evidence type="ECO:0000256" key="1">
    <source>
        <dbReference type="ARBA" id="ARBA00022737"/>
    </source>
</evidence>
<keyword evidence="2" id="KW-0732">Signal</keyword>
<organism evidence="4 5">
    <name type="scientific">Hypsizygus marmoreus</name>
    <name type="common">White beech mushroom</name>
    <name type="synonym">Agaricus marmoreus</name>
    <dbReference type="NCBI Taxonomy" id="39966"/>
    <lineage>
        <taxon>Eukaryota</taxon>
        <taxon>Fungi</taxon>
        <taxon>Dikarya</taxon>
        <taxon>Basidiomycota</taxon>
        <taxon>Agaricomycotina</taxon>
        <taxon>Agaricomycetes</taxon>
        <taxon>Agaricomycetidae</taxon>
        <taxon>Agaricales</taxon>
        <taxon>Tricholomatineae</taxon>
        <taxon>Lyophyllaceae</taxon>
        <taxon>Hypsizygus</taxon>
    </lineage>
</organism>
<dbReference type="EMBL" id="LUEZ02000126">
    <property type="protein sequence ID" value="RDB16324.1"/>
    <property type="molecule type" value="Genomic_DNA"/>
</dbReference>
<dbReference type="PROSITE" id="PS51212">
    <property type="entry name" value="WSC"/>
    <property type="match status" value="2"/>
</dbReference>
<keyword evidence="5" id="KW-1185">Reference proteome</keyword>
<keyword evidence="1" id="KW-0677">Repeat</keyword>
<dbReference type="InterPro" id="IPR002889">
    <property type="entry name" value="WSC_carb-bd"/>
</dbReference>
<name>A0A369JA41_HYPMA</name>
<sequence>MLHLIFGLLAYLQLAAAVAQPRPIEPVQPRQSIPPHLPGNWSAVASGCYSDSQTFRTLRGAAKTDEVGMTVESCIAFCDDLGFVWAGVEYGKECYCGNLVAYGNPTFLAECNQPCTGNPAQSCGAAFRMNLFWKGILPPSSPATIGNSLWRFEGCFRDTVSVRTLPFRASTSGPTTPASCANACRDAGMPYMGLEYGFECWCGQTLSQTLLVSTYECDTVCTNDHAHVCGADNRLTVYRHDALPPVTYPTGCTSVASPRFRLSSKYKEPPVEGPEQFQLKVVEAYSAGAGIGWSVLSACTTCTSPWDYLIYSPENNVLVTQSFSTSAPPIQVSVTLWDGESPVFQTKSTLPPDYGGYAGYCETTNPYTGNGPHLLRGNGDVDKWALCRNNTADGRLDVVLKPRTGHPHYDTRDCGAIDIRITGA</sequence>
<evidence type="ECO:0000313" key="4">
    <source>
        <dbReference type="EMBL" id="RDB16324.1"/>
    </source>
</evidence>
<gene>
    <name evidence="4" type="ORF">Hypma_003017</name>
</gene>
<proteinExistence type="predicted"/>
<dbReference type="Proteomes" id="UP000076154">
    <property type="component" value="Unassembled WGS sequence"/>
</dbReference>
<dbReference type="STRING" id="39966.A0A369JA41"/>
<dbReference type="PANTHER" id="PTHR45964">
    <property type="entry name" value="WSCD FAMILY MEMBER CG9164"/>
    <property type="match status" value="1"/>
</dbReference>
<feature type="signal peptide" evidence="2">
    <location>
        <begin position="1"/>
        <end position="17"/>
    </location>
</feature>
<reference evidence="4" key="1">
    <citation type="submission" date="2018-04" db="EMBL/GenBank/DDBJ databases">
        <title>Whole genome sequencing of Hypsizygus marmoreus.</title>
        <authorList>
            <person name="Choi I.-G."/>
            <person name="Min B."/>
            <person name="Kim J.-G."/>
            <person name="Kim S."/>
            <person name="Oh Y.-L."/>
            <person name="Kong W.-S."/>
            <person name="Park H."/>
            <person name="Jeong J."/>
            <person name="Song E.-S."/>
        </authorList>
    </citation>
    <scope>NUCLEOTIDE SEQUENCE [LARGE SCALE GENOMIC DNA]</scope>
    <source>
        <strain evidence="4">51987-8</strain>
    </source>
</reference>
<dbReference type="OrthoDB" id="5985073at2759"/>
<dbReference type="InParanoid" id="A0A369JA41"/>
<feature type="chain" id="PRO_5016737686" description="WSC domain-containing protein" evidence="2">
    <location>
        <begin position="18"/>
        <end position="424"/>
    </location>
</feature>
<accession>A0A369JA41</accession>
<dbReference type="InterPro" id="IPR051589">
    <property type="entry name" value="Sialate-O-sulfotransferase"/>
</dbReference>
<dbReference type="Pfam" id="PF01822">
    <property type="entry name" value="WSC"/>
    <property type="match status" value="2"/>
</dbReference>
<feature type="domain" description="WSC" evidence="3">
    <location>
        <begin position="149"/>
        <end position="241"/>
    </location>
</feature>
<dbReference type="AlphaFoldDB" id="A0A369JA41"/>
<evidence type="ECO:0000259" key="3">
    <source>
        <dbReference type="PROSITE" id="PS51212"/>
    </source>
</evidence>
<comment type="caution">
    <text evidence="4">The sequence shown here is derived from an EMBL/GenBank/DDBJ whole genome shotgun (WGS) entry which is preliminary data.</text>
</comment>
<evidence type="ECO:0000313" key="5">
    <source>
        <dbReference type="Proteomes" id="UP000076154"/>
    </source>
</evidence>
<protein>
    <recommendedName>
        <fullName evidence="3">WSC domain-containing protein</fullName>
    </recommendedName>
</protein>
<dbReference type="PANTHER" id="PTHR45964:SF5">
    <property type="entry name" value="WSCD FAMILY MEMBER CG9164"/>
    <property type="match status" value="1"/>
</dbReference>